<dbReference type="AlphaFoldDB" id="A0A5N1JTV8"/>
<evidence type="ECO:0000313" key="2">
    <source>
        <dbReference type="Proteomes" id="UP000326344"/>
    </source>
</evidence>
<comment type="caution">
    <text evidence="1">The sequence shown here is derived from an EMBL/GenBank/DDBJ whole genome shotgun (WGS) entry which is preliminary data.</text>
</comment>
<dbReference type="RefSeq" id="WP_150875322.1">
    <property type="nucleotide sequence ID" value="NZ_VTWS01000001.1"/>
</dbReference>
<sequence length="178" mass="20172">MTTFTHEPADPAAALPTVVSLEDACSWVKVADDDPDVPVLIQAAMGWIEDFCCQPIFNREFVVTLRGFENGCFDSLYVTEITRVEYQVKGETEITELVEGFDFELFDNALHFHESLFVLQNVDRVEIRFKAGPTPLPPVMPVVIRLCVADWYDNRADSKRAAPSAVENLLKPYKLMHF</sequence>
<dbReference type="Gene3D" id="1.10.3230.30">
    <property type="entry name" value="Phage gp6-like head-tail connector protein"/>
    <property type="match status" value="1"/>
</dbReference>
<protein>
    <submittedName>
        <fullName evidence="1">Phage gp6-like head-tail connector protein</fullName>
    </submittedName>
</protein>
<proteinExistence type="predicted"/>
<keyword evidence="2" id="KW-1185">Reference proteome</keyword>
<accession>A0A5N1JTV8</accession>
<evidence type="ECO:0000313" key="1">
    <source>
        <dbReference type="EMBL" id="KAA9357233.1"/>
    </source>
</evidence>
<dbReference type="CDD" id="cd08054">
    <property type="entry name" value="gp6"/>
    <property type="match status" value="1"/>
</dbReference>
<organism evidence="1 2">
    <name type="scientific">Larkinella humicola</name>
    <dbReference type="NCBI Taxonomy" id="2607654"/>
    <lineage>
        <taxon>Bacteria</taxon>
        <taxon>Pseudomonadati</taxon>
        <taxon>Bacteroidota</taxon>
        <taxon>Cytophagia</taxon>
        <taxon>Cytophagales</taxon>
        <taxon>Spirosomataceae</taxon>
        <taxon>Larkinella</taxon>
    </lineage>
</organism>
<dbReference type="Proteomes" id="UP000326344">
    <property type="component" value="Unassembled WGS sequence"/>
</dbReference>
<name>A0A5N1JTV8_9BACT</name>
<gene>
    <name evidence="1" type="ORF">F0P93_05715</name>
</gene>
<dbReference type="EMBL" id="VTWS01000001">
    <property type="protein sequence ID" value="KAA9357233.1"/>
    <property type="molecule type" value="Genomic_DNA"/>
</dbReference>
<reference evidence="1 2" key="1">
    <citation type="submission" date="2019-09" db="EMBL/GenBank/DDBJ databases">
        <title>Genome Sequence of Larkinella sp MA1.</title>
        <authorList>
            <person name="Srinivasan S."/>
        </authorList>
    </citation>
    <scope>NUCLEOTIDE SEQUENCE [LARGE SCALE GENOMIC DNA]</scope>
    <source>
        <strain evidence="1 2">MA1</strain>
    </source>
</reference>